<dbReference type="EMBL" id="LCFP01000014">
    <property type="protein sequence ID" value="KKS95733.1"/>
    <property type="molecule type" value="Genomic_DNA"/>
</dbReference>
<protein>
    <submittedName>
        <fullName evidence="3">Uncharacterized protein</fullName>
    </submittedName>
</protein>
<evidence type="ECO:0000313" key="3">
    <source>
        <dbReference type="EMBL" id="KKS95733.1"/>
    </source>
</evidence>
<dbReference type="Proteomes" id="UP000034894">
    <property type="component" value="Unassembled WGS sequence"/>
</dbReference>
<evidence type="ECO:0000313" key="4">
    <source>
        <dbReference type="Proteomes" id="UP000034894"/>
    </source>
</evidence>
<feature type="compositionally biased region" description="Low complexity" evidence="1">
    <location>
        <begin position="102"/>
        <end position="112"/>
    </location>
</feature>
<feature type="region of interest" description="Disordered" evidence="1">
    <location>
        <begin position="211"/>
        <end position="249"/>
    </location>
</feature>
<dbReference type="STRING" id="1618443.UV73_C0014G0010"/>
<organism evidence="3 4">
    <name type="scientific">Candidatus Gottesmanbacteria bacterium GW2011_GWA2_43_14</name>
    <dbReference type="NCBI Taxonomy" id="1618443"/>
    <lineage>
        <taxon>Bacteria</taxon>
        <taxon>Candidatus Gottesmaniibacteriota</taxon>
    </lineage>
</organism>
<dbReference type="AlphaFoldDB" id="A0A0G1G9U6"/>
<feature type="region of interest" description="Disordered" evidence="1">
    <location>
        <begin position="1"/>
        <end position="134"/>
    </location>
</feature>
<feature type="compositionally biased region" description="Pro residues" evidence="1">
    <location>
        <begin position="113"/>
        <end position="127"/>
    </location>
</feature>
<sequence length="249" mass="26087">MDPNPAAKNTPASPPPADSPESNLPPKFNFSPPQPPLPSTFPGQTFKSQMFNSASFPGIPNQSSASGLPQAPYSPPPPAAPVSPPSAFNQPLGAANPPYYAQSPSVPPQVTIQPPPQAPSPPPPPTGEPFIVSSDRTGKFPMMTVTMILILIITGFSGSFLYFRFIGNNSGRSTDGLPDSQIQVTQEQILITPPAAETGAASGDAATYVNPFDSDPAGENPFATESAYQNPFGEEESLSGYQNPFETTL</sequence>
<name>A0A0G1G9U6_9BACT</name>
<reference evidence="3 4" key="1">
    <citation type="journal article" date="2015" name="Nature">
        <title>rRNA introns, odd ribosomes, and small enigmatic genomes across a large radiation of phyla.</title>
        <authorList>
            <person name="Brown C.T."/>
            <person name="Hug L.A."/>
            <person name="Thomas B.C."/>
            <person name="Sharon I."/>
            <person name="Castelle C.J."/>
            <person name="Singh A."/>
            <person name="Wilkins M.J."/>
            <person name="Williams K.H."/>
            <person name="Banfield J.F."/>
        </authorList>
    </citation>
    <scope>NUCLEOTIDE SEQUENCE [LARGE SCALE GENOMIC DNA]</scope>
</reference>
<keyword evidence="2" id="KW-0472">Membrane</keyword>
<feature type="transmembrane region" description="Helical" evidence="2">
    <location>
        <begin position="140"/>
        <end position="163"/>
    </location>
</feature>
<feature type="compositionally biased region" description="Pro residues" evidence="1">
    <location>
        <begin position="72"/>
        <end position="84"/>
    </location>
</feature>
<comment type="caution">
    <text evidence="3">The sequence shown here is derived from an EMBL/GenBank/DDBJ whole genome shotgun (WGS) entry which is preliminary data.</text>
</comment>
<gene>
    <name evidence="3" type="ORF">UV73_C0014G0010</name>
</gene>
<proteinExistence type="predicted"/>
<evidence type="ECO:0000256" key="1">
    <source>
        <dbReference type="SAM" id="MobiDB-lite"/>
    </source>
</evidence>
<keyword evidence="2" id="KW-1133">Transmembrane helix</keyword>
<accession>A0A0G1G9U6</accession>
<evidence type="ECO:0000256" key="2">
    <source>
        <dbReference type="SAM" id="Phobius"/>
    </source>
</evidence>
<keyword evidence="2" id="KW-0812">Transmembrane</keyword>
<feature type="compositionally biased region" description="Polar residues" evidence="1">
    <location>
        <begin position="239"/>
        <end position="249"/>
    </location>
</feature>
<feature type="compositionally biased region" description="Polar residues" evidence="1">
    <location>
        <begin position="43"/>
        <end position="67"/>
    </location>
</feature>